<organism evidence="2 3">
    <name type="scientific">Steccherinum ochraceum</name>
    <dbReference type="NCBI Taxonomy" id="92696"/>
    <lineage>
        <taxon>Eukaryota</taxon>
        <taxon>Fungi</taxon>
        <taxon>Dikarya</taxon>
        <taxon>Basidiomycota</taxon>
        <taxon>Agaricomycotina</taxon>
        <taxon>Agaricomycetes</taxon>
        <taxon>Polyporales</taxon>
        <taxon>Steccherinaceae</taxon>
        <taxon>Steccherinum</taxon>
    </lineage>
</organism>
<feature type="region of interest" description="Disordered" evidence="1">
    <location>
        <begin position="237"/>
        <end position="265"/>
    </location>
</feature>
<reference evidence="2 3" key="1">
    <citation type="submission" date="2018-11" db="EMBL/GenBank/DDBJ databases">
        <title>Genome assembly of Steccherinum ochraceum LE-BIN_3174, the white-rot fungus of the Steccherinaceae family (The Residual Polyporoid clade, Polyporales, Basidiomycota).</title>
        <authorList>
            <person name="Fedorova T.V."/>
            <person name="Glazunova O.A."/>
            <person name="Landesman E.O."/>
            <person name="Moiseenko K.V."/>
            <person name="Psurtseva N.V."/>
            <person name="Savinova O.S."/>
            <person name="Shakhova N.V."/>
            <person name="Tyazhelova T.V."/>
            <person name="Vasina D.V."/>
        </authorList>
    </citation>
    <scope>NUCLEOTIDE SEQUENCE [LARGE SCALE GENOMIC DNA]</scope>
    <source>
        <strain evidence="2 3">LE-BIN_3174</strain>
    </source>
</reference>
<proteinExistence type="predicted"/>
<dbReference type="EMBL" id="RWJN01000410">
    <property type="protein sequence ID" value="TCD62019.1"/>
    <property type="molecule type" value="Genomic_DNA"/>
</dbReference>
<comment type="caution">
    <text evidence="2">The sequence shown here is derived from an EMBL/GenBank/DDBJ whole genome shotgun (WGS) entry which is preliminary data.</text>
</comment>
<accession>A0A4R0RCB5</accession>
<evidence type="ECO:0000313" key="2">
    <source>
        <dbReference type="EMBL" id="TCD62019.1"/>
    </source>
</evidence>
<dbReference type="AlphaFoldDB" id="A0A4R0RCB5"/>
<feature type="region of interest" description="Disordered" evidence="1">
    <location>
        <begin position="1"/>
        <end position="48"/>
    </location>
</feature>
<protein>
    <submittedName>
        <fullName evidence="2">Uncharacterized protein</fullName>
    </submittedName>
</protein>
<dbReference type="Proteomes" id="UP000292702">
    <property type="component" value="Unassembled WGS sequence"/>
</dbReference>
<evidence type="ECO:0000313" key="3">
    <source>
        <dbReference type="Proteomes" id="UP000292702"/>
    </source>
</evidence>
<gene>
    <name evidence="2" type="ORF">EIP91_007614</name>
</gene>
<name>A0A4R0RCB5_9APHY</name>
<feature type="compositionally biased region" description="Low complexity" evidence="1">
    <location>
        <begin position="244"/>
        <end position="255"/>
    </location>
</feature>
<keyword evidence="3" id="KW-1185">Reference proteome</keyword>
<sequence>MTTTLNGALAKLPLGRLRPRPRSAQPSISDPPLAKDPESDLEDSDDSKTQVLGDYVVVRVDKETTSDSSTAEMELETMLGKIRIPPSIDARNDEPVSVQKCTRITVADTIDVFPYTSYQKGLNTSHIFRFYLEPYFKDSELPLRFNTLAVHVSDSFYISDDTLNGRDDIVRDDKSTTWTGRPTIGFSITDVTPRASEFALVMRSTVIDIKGDKFSLDRDEVLSPATIADFMASVTPEKDDDKAATSTPAFTDTTTSGQPGEANKRVSDLERIIENMKTQHRKETAHLHEQIVNLANELKAAKRPDETMLKELEAAKADVAKKTQELVDSKAEVARQMQELASISTKHSVLRLAMQAALETDAQEPPAANIVHAREPLPNPPEIVVD</sequence>
<evidence type="ECO:0000256" key="1">
    <source>
        <dbReference type="SAM" id="MobiDB-lite"/>
    </source>
</evidence>